<dbReference type="EMBL" id="JACBNQ010000003">
    <property type="protein sequence ID" value="NYB73469.1"/>
    <property type="molecule type" value="Genomic_DNA"/>
</dbReference>
<accession>A0A974BHV5</accession>
<comment type="caution">
    <text evidence="1">The sequence shown here is derived from an EMBL/GenBank/DDBJ whole genome shotgun (WGS) entry which is preliminary data.</text>
</comment>
<organism evidence="1 2">
    <name type="scientific">Sedimentibacter hydroxybenzoicus DSM 7310</name>
    <dbReference type="NCBI Taxonomy" id="1123245"/>
    <lineage>
        <taxon>Bacteria</taxon>
        <taxon>Bacillati</taxon>
        <taxon>Bacillota</taxon>
        <taxon>Tissierellia</taxon>
        <taxon>Sedimentibacter</taxon>
    </lineage>
</organism>
<name>A0A974BHV5_SEDHY</name>
<protein>
    <submittedName>
        <fullName evidence="1">DUF1850 domain-containing protein</fullName>
    </submittedName>
</protein>
<reference evidence="1" key="1">
    <citation type="submission" date="2020-07" db="EMBL/GenBank/DDBJ databases">
        <title>Genomic analysis of a strain of Sedimentibacter Hydroxybenzoicus DSM7310.</title>
        <authorList>
            <person name="Ma S."/>
        </authorList>
    </citation>
    <scope>NUCLEOTIDE SEQUENCE</scope>
    <source>
        <strain evidence="1">DSM 7310</strain>
    </source>
</reference>
<dbReference type="RefSeq" id="WP_179237169.1">
    <property type="nucleotide sequence ID" value="NZ_JACBNQ010000003.1"/>
</dbReference>
<dbReference type="Pfam" id="PF08905">
    <property type="entry name" value="DUF1850"/>
    <property type="match status" value="1"/>
</dbReference>
<keyword evidence="2" id="KW-1185">Reference proteome</keyword>
<evidence type="ECO:0000313" key="2">
    <source>
        <dbReference type="Proteomes" id="UP000611629"/>
    </source>
</evidence>
<evidence type="ECO:0000313" key="1">
    <source>
        <dbReference type="EMBL" id="NYB73469.1"/>
    </source>
</evidence>
<dbReference type="InterPro" id="IPR015001">
    <property type="entry name" value="DUF1850"/>
</dbReference>
<proteinExistence type="predicted"/>
<dbReference type="Proteomes" id="UP000611629">
    <property type="component" value="Unassembled WGS sequence"/>
</dbReference>
<gene>
    <name evidence="1" type="ORF">HZF24_04880</name>
</gene>
<sequence length="174" mass="20207">MKKIKIEFIIIALFFAAIAVYIMGAIGSKGHKLLVIKNNTTGQKTEFYLKDNSFSLGYMHSVMKTPAEEFFHINENNKIVMEKTVYESFGVGLPFLADMDDFEIKDDKFILYKNDDYEEINMIISPIPEHWLQIGDMKYELMDILKEENCSITVYAHDVSTIKYLMLILTNQYS</sequence>
<dbReference type="AlphaFoldDB" id="A0A974BHV5"/>